<organism evidence="6 7">
    <name type="scientific">Anaeromyxobacter diazotrophicus</name>
    <dbReference type="NCBI Taxonomy" id="2590199"/>
    <lineage>
        <taxon>Bacteria</taxon>
        <taxon>Pseudomonadati</taxon>
        <taxon>Myxococcota</taxon>
        <taxon>Myxococcia</taxon>
        <taxon>Myxococcales</taxon>
        <taxon>Cystobacterineae</taxon>
        <taxon>Anaeromyxobacteraceae</taxon>
        <taxon>Anaeromyxobacter</taxon>
    </lineage>
</organism>
<protein>
    <recommendedName>
        <fullName evidence="4 5">Large ribosomal subunit protein uL29</fullName>
    </recommendedName>
</protein>
<comment type="similarity">
    <text evidence="1 5">Belongs to the universal ribosomal protein uL29 family.</text>
</comment>
<evidence type="ECO:0000256" key="2">
    <source>
        <dbReference type="ARBA" id="ARBA00022980"/>
    </source>
</evidence>
<accession>A0A7I9VPI1</accession>
<dbReference type="PANTHER" id="PTHR10916:SF0">
    <property type="entry name" value="LARGE RIBOSOMAL SUBUNIT PROTEIN UL29C"/>
    <property type="match status" value="1"/>
</dbReference>
<gene>
    <name evidence="5" type="primary">rpmC</name>
    <name evidence="6" type="ORF">AMYX_30650</name>
</gene>
<dbReference type="SUPFAM" id="SSF46561">
    <property type="entry name" value="Ribosomal protein L29 (L29p)"/>
    <property type="match status" value="1"/>
</dbReference>
<dbReference type="EMBL" id="BJTG01000007">
    <property type="protein sequence ID" value="GEJ58324.1"/>
    <property type="molecule type" value="Genomic_DNA"/>
</dbReference>
<dbReference type="InterPro" id="IPR001854">
    <property type="entry name" value="Ribosomal_uL29"/>
</dbReference>
<comment type="caution">
    <text evidence="6">The sequence shown here is derived from an EMBL/GenBank/DDBJ whole genome shotgun (WGS) entry which is preliminary data.</text>
</comment>
<name>A0A7I9VPI1_9BACT</name>
<dbReference type="GO" id="GO:0022625">
    <property type="term" value="C:cytosolic large ribosomal subunit"/>
    <property type="evidence" value="ECO:0007669"/>
    <property type="project" value="TreeGrafter"/>
</dbReference>
<dbReference type="HAMAP" id="MF_00374">
    <property type="entry name" value="Ribosomal_uL29"/>
    <property type="match status" value="1"/>
</dbReference>
<dbReference type="GO" id="GO:0006412">
    <property type="term" value="P:translation"/>
    <property type="evidence" value="ECO:0007669"/>
    <property type="project" value="UniProtKB-UniRule"/>
</dbReference>
<evidence type="ECO:0000256" key="4">
    <source>
        <dbReference type="ARBA" id="ARBA00035204"/>
    </source>
</evidence>
<dbReference type="PANTHER" id="PTHR10916">
    <property type="entry name" value="60S RIBOSOMAL PROTEIN L35/50S RIBOSOMAL PROTEIN L29"/>
    <property type="match status" value="1"/>
</dbReference>
<reference evidence="7" key="1">
    <citation type="journal article" date="2020" name="Appl. Environ. Microbiol.">
        <title>Diazotrophic Anaeromyxobacter Isolates from Soils.</title>
        <authorList>
            <person name="Masuda Y."/>
            <person name="Yamanaka H."/>
            <person name="Xu Z.X."/>
            <person name="Shiratori Y."/>
            <person name="Aono T."/>
            <person name="Amachi S."/>
            <person name="Senoo K."/>
            <person name="Itoh H."/>
        </authorList>
    </citation>
    <scope>NUCLEOTIDE SEQUENCE [LARGE SCALE GENOMIC DNA]</scope>
    <source>
        <strain evidence="7">R267</strain>
    </source>
</reference>
<dbReference type="Gene3D" id="1.10.287.310">
    <property type="match status" value="1"/>
</dbReference>
<evidence type="ECO:0000313" key="6">
    <source>
        <dbReference type="EMBL" id="GEJ58324.1"/>
    </source>
</evidence>
<proteinExistence type="inferred from homology"/>
<keyword evidence="2 5" id="KW-0689">Ribosomal protein</keyword>
<keyword evidence="7" id="KW-1185">Reference proteome</keyword>
<dbReference type="Proteomes" id="UP000503640">
    <property type="component" value="Unassembled WGS sequence"/>
</dbReference>
<dbReference type="Pfam" id="PF00831">
    <property type="entry name" value="Ribosomal_L29"/>
    <property type="match status" value="1"/>
</dbReference>
<evidence type="ECO:0000256" key="5">
    <source>
        <dbReference type="HAMAP-Rule" id="MF_00374"/>
    </source>
</evidence>
<dbReference type="RefSeq" id="WP_176066753.1">
    <property type="nucleotide sequence ID" value="NZ_BJTG01000007.1"/>
</dbReference>
<sequence>MATAKELKELQPQELAERAKELKRSLFEMKSKHNTGVLDSTADLKKARKDVARCFTVKRQQELAAQAAGKKEQA</sequence>
<keyword evidence="3 5" id="KW-0687">Ribonucleoprotein</keyword>
<dbReference type="CDD" id="cd00427">
    <property type="entry name" value="Ribosomal_L29_HIP"/>
    <property type="match status" value="1"/>
</dbReference>
<evidence type="ECO:0000256" key="3">
    <source>
        <dbReference type="ARBA" id="ARBA00023274"/>
    </source>
</evidence>
<evidence type="ECO:0000313" key="7">
    <source>
        <dbReference type="Proteomes" id="UP000503640"/>
    </source>
</evidence>
<dbReference type="AlphaFoldDB" id="A0A7I9VPI1"/>
<dbReference type="GO" id="GO:0003735">
    <property type="term" value="F:structural constituent of ribosome"/>
    <property type="evidence" value="ECO:0007669"/>
    <property type="project" value="InterPro"/>
</dbReference>
<evidence type="ECO:0000256" key="1">
    <source>
        <dbReference type="ARBA" id="ARBA00009254"/>
    </source>
</evidence>
<dbReference type="NCBIfam" id="TIGR00012">
    <property type="entry name" value="L29"/>
    <property type="match status" value="1"/>
</dbReference>
<dbReference type="InterPro" id="IPR050063">
    <property type="entry name" value="Ribosomal_protein_uL29"/>
</dbReference>
<dbReference type="InterPro" id="IPR036049">
    <property type="entry name" value="Ribosomal_uL29_sf"/>
</dbReference>